<comment type="caution">
    <text evidence="3">The sequence shown here is derived from an EMBL/GenBank/DDBJ whole genome shotgun (WGS) entry which is preliminary data.</text>
</comment>
<proteinExistence type="predicted"/>
<dbReference type="GO" id="GO:0016757">
    <property type="term" value="F:glycosyltransferase activity"/>
    <property type="evidence" value="ECO:0007669"/>
    <property type="project" value="UniProtKB-KW"/>
</dbReference>
<reference evidence="3" key="1">
    <citation type="submission" date="2019-03" db="EMBL/GenBank/DDBJ databases">
        <title>Single cell metagenomics reveals metabolic interactions within the superorganism composed of flagellate Streblomastix strix and complex community of Bacteroidetes bacteria on its surface.</title>
        <authorList>
            <person name="Treitli S.C."/>
            <person name="Kolisko M."/>
            <person name="Husnik F."/>
            <person name="Keeling P."/>
            <person name="Hampl V."/>
        </authorList>
    </citation>
    <scope>NUCLEOTIDE SEQUENCE</scope>
    <source>
        <strain evidence="3">STM</strain>
    </source>
</reference>
<keyword evidence="1" id="KW-0812">Transmembrane</keyword>
<dbReference type="InterPro" id="IPR001173">
    <property type="entry name" value="Glyco_trans_2-like"/>
</dbReference>
<keyword evidence="3" id="KW-0328">Glycosyltransferase</keyword>
<keyword evidence="1" id="KW-1133">Transmembrane helix</keyword>
<evidence type="ECO:0000256" key="1">
    <source>
        <dbReference type="SAM" id="Phobius"/>
    </source>
</evidence>
<organism evidence="3">
    <name type="scientific">termite gut metagenome</name>
    <dbReference type="NCBI Taxonomy" id="433724"/>
    <lineage>
        <taxon>unclassified sequences</taxon>
        <taxon>metagenomes</taxon>
        <taxon>organismal metagenomes</taxon>
    </lineage>
</organism>
<evidence type="ECO:0000259" key="2">
    <source>
        <dbReference type="Pfam" id="PF00535"/>
    </source>
</evidence>
<feature type="transmembrane region" description="Helical" evidence="1">
    <location>
        <begin position="248"/>
        <end position="268"/>
    </location>
</feature>
<dbReference type="AlphaFoldDB" id="A0A5J4SAB2"/>
<evidence type="ECO:0000313" key="3">
    <source>
        <dbReference type="EMBL" id="KAA6343059.1"/>
    </source>
</evidence>
<feature type="non-terminal residue" evidence="3">
    <location>
        <position position="1"/>
    </location>
</feature>
<protein>
    <submittedName>
        <fullName evidence="3">Putative glycosyltransferase EpsH</fullName>
        <ecNumber evidence="3">2.4.-.-</ecNumber>
    </submittedName>
</protein>
<dbReference type="EC" id="2.4.-.-" evidence="3"/>
<dbReference type="PANTHER" id="PTHR43179">
    <property type="entry name" value="RHAMNOSYLTRANSFERASE WBBL"/>
    <property type="match status" value="1"/>
</dbReference>
<keyword evidence="3" id="KW-0808">Transferase</keyword>
<sequence length="286" mass="33590">YNTKLHTSNCIRSIVENTKGVTYEIILVDNASTDGSQDLFRNDNRIKFVENNENLGFGKANNIGYKYAIGKYIFLLNSDTILLNNALKHFYDFAECSVNNIVCLGSLLLDKNNQIMHSFGCFPTISNILLHLLSVYTSRLNLNLEFNETRYIRERPFEVDYVTGADLFIRREIIEIYGFFDPVFFLYYEETDLQYRYSKARCKMLVIDGPMIYHIDGGSSHKQKKVSAKQMIYITDGRFKYIRKHYNLFSYFFFIIIYFLLRLIPVAINNYSVSEKIRFLSFLIKD</sequence>
<gene>
    <name evidence="3" type="ORF">EZS27_009221</name>
</gene>
<feature type="domain" description="Glycosyltransferase 2-like" evidence="2">
    <location>
        <begin position="7"/>
        <end position="173"/>
    </location>
</feature>
<dbReference type="Gene3D" id="3.90.550.10">
    <property type="entry name" value="Spore Coat Polysaccharide Biosynthesis Protein SpsA, Chain A"/>
    <property type="match status" value="1"/>
</dbReference>
<dbReference type="EMBL" id="SNRY01000290">
    <property type="protein sequence ID" value="KAA6343059.1"/>
    <property type="molecule type" value="Genomic_DNA"/>
</dbReference>
<accession>A0A5J4SAB2</accession>
<dbReference type="PANTHER" id="PTHR43179:SF7">
    <property type="entry name" value="RHAMNOSYLTRANSFERASE WBBL"/>
    <property type="match status" value="1"/>
</dbReference>
<dbReference type="InterPro" id="IPR029044">
    <property type="entry name" value="Nucleotide-diphossugar_trans"/>
</dbReference>
<dbReference type="Pfam" id="PF00535">
    <property type="entry name" value="Glycos_transf_2"/>
    <property type="match status" value="1"/>
</dbReference>
<dbReference type="SUPFAM" id="SSF53448">
    <property type="entry name" value="Nucleotide-diphospho-sugar transferases"/>
    <property type="match status" value="1"/>
</dbReference>
<name>A0A5J4SAB2_9ZZZZ</name>
<keyword evidence="1" id="KW-0472">Membrane</keyword>